<feature type="transmembrane region" description="Helical" evidence="6">
    <location>
        <begin position="208"/>
        <end position="228"/>
    </location>
</feature>
<feature type="transmembrane region" description="Helical" evidence="6">
    <location>
        <begin position="274"/>
        <end position="307"/>
    </location>
</feature>
<evidence type="ECO:0000256" key="1">
    <source>
        <dbReference type="ARBA" id="ARBA00004651"/>
    </source>
</evidence>
<dbReference type="RefSeq" id="WP_009893740.1">
    <property type="nucleotide sequence ID" value="NC_013315.1"/>
</dbReference>
<dbReference type="InterPro" id="IPR003838">
    <property type="entry name" value="ABC3_permease_C"/>
</dbReference>
<protein>
    <recommendedName>
        <fullName evidence="7">ABC3 transporter permease C-terminal domain-containing protein</fullName>
    </recommendedName>
</protein>
<dbReference type="PANTHER" id="PTHR46795:SF3">
    <property type="entry name" value="ABC TRANSPORTER PERMEASE"/>
    <property type="match status" value="1"/>
</dbReference>
<dbReference type="KEGG" id="cdc:CD196_2710"/>
<feature type="transmembrane region" description="Helical" evidence="6">
    <location>
        <begin position="18"/>
        <end position="38"/>
    </location>
</feature>
<feature type="domain" description="ABC3 transporter permease C-terminal" evidence="7">
    <location>
        <begin position="63"/>
        <end position="174"/>
    </location>
</feature>
<feature type="transmembrane region" description="Helical" evidence="6">
    <location>
        <begin position="153"/>
        <end position="172"/>
    </location>
</feature>
<dbReference type="GO" id="GO:0005886">
    <property type="term" value="C:plasma membrane"/>
    <property type="evidence" value="ECO:0007669"/>
    <property type="project" value="UniProtKB-SubCell"/>
</dbReference>
<comment type="subcellular location">
    <subcellularLocation>
        <location evidence="1">Cell membrane</location>
        <topology evidence="1">Multi-pass membrane protein</topology>
    </subcellularLocation>
</comment>
<keyword evidence="3 6" id="KW-0812">Transmembrane</keyword>
<keyword evidence="2" id="KW-1003">Cell membrane</keyword>
<gene>
    <name evidence="8" type="ordered locus">CD196_2710</name>
</gene>
<sequence>MLKGLSFRNARRQAGKYLIYWCSLIGSVALIYAFNALIFSDVMQELSSILNNGGSDEFSYMIIIFSFIITFILGWFVSYMMNFILKKRSREISTYMILGVDKKQIVKMLFIENLLLGASALIVGWILGIFVSKVLESIVINMFHGKYSLSPDFSLKAAGMTFLYFCIIYLIAQLKSNKKLVKMKLINLLNYDRYNENVLIHQTKTKSIMFCVSVLCGGMGIFFFSIPSGRLTDVFLGLLLIVFCLIVLFMGFGSIAQNMFEKGMNWKYKKSHLFLYRLLASKINGISIIMGIIATLFTVSIACIGIANSFYSVMNKSVDLQQFDVSIFHPNESYDFSSYEGYLSETKGVKKDYSYTLYTEEKTSFMKVRNNILSKYLKDIGRDLQYKDYTFAENQFDTFMKYSDYNILRNMLGLNPIKMDKNQFIIHCMPYLADAYKNYIGEKYKLTISDKDLSIAGIYIENFSQYGGYGNGQEYIIVIPDYLIDNMKPLYSLYVAITSEPLDSAYFTEFQKKFDTLENLNSGVVVAGNQGFVSKLRYDNKDYISGKYAMQSTGQAIILILPLFYLALIICIIGTVILSIQLLSENNIIIKHYGMLRTLGMIDSEVIKILKKHVCLYFSIPLIPAVIFGGILVSVFSYNMFNISFDAPVFFNIQIPILHAVAITLINFVVIYCIYVFITYVALRKEILHIK</sequence>
<reference evidence="8 9" key="1">
    <citation type="journal article" date="2009" name="Genome Biol.">
        <title>Comparative genome and phenotypic analysis of Clostridium difficile 027 strains provides insight into the evolution of a hypervirulent bacterium.</title>
        <authorList>
            <person name="Stabler R.A."/>
            <person name="He M."/>
            <person name="Dawson L."/>
            <person name="Martin M."/>
            <person name="Valiente E."/>
            <person name="Corton C."/>
            <person name="Lawley T.D."/>
            <person name="Sebaihia M."/>
            <person name="Quail M.A."/>
            <person name="Rose G."/>
            <person name="Gerding D.N."/>
            <person name="Gibert M."/>
            <person name="Popoff M.R."/>
            <person name="Parkhill J."/>
            <person name="Dougan G."/>
            <person name="Wren B.W."/>
        </authorList>
    </citation>
    <scope>NUCLEOTIDE SEQUENCE [LARGE SCALE GENOMIC DNA]</scope>
    <source>
        <strain evidence="8 9">CD196</strain>
    </source>
</reference>
<evidence type="ECO:0000256" key="6">
    <source>
        <dbReference type="SAM" id="Phobius"/>
    </source>
</evidence>
<evidence type="ECO:0000256" key="2">
    <source>
        <dbReference type="ARBA" id="ARBA00022475"/>
    </source>
</evidence>
<evidence type="ECO:0000256" key="3">
    <source>
        <dbReference type="ARBA" id="ARBA00022692"/>
    </source>
</evidence>
<feature type="transmembrane region" description="Helical" evidence="6">
    <location>
        <begin position="234"/>
        <end position="253"/>
    </location>
</feature>
<evidence type="ECO:0000313" key="8">
    <source>
        <dbReference type="EMBL" id="CBA65226.1"/>
    </source>
</evidence>
<feature type="transmembrane region" description="Helical" evidence="6">
    <location>
        <begin position="58"/>
        <end position="85"/>
    </location>
</feature>
<evidence type="ECO:0000256" key="5">
    <source>
        <dbReference type="ARBA" id="ARBA00023136"/>
    </source>
</evidence>
<feature type="transmembrane region" description="Helical" evidence="6">
    <location>
        <begin position="557"/>
        <end position="583"/>
    </location>
</feature>
<dbReference type="Pfam" id="PF02687">
    <property type="entry name" value="FtsX"/>
    <property type="match status" value="1"/>
</dbReference>
<proteinExistence type="predicted"/>
<accession>A0A0H3N6J7</accession>
<dbReference type="InterPro" id="IPR052536">
    <property type="entry name" value="ABC-4_Integral_Memb_Prot"/>
</dbReference>
<organism evidence="8 9">
    <name type="scientific">Clostridioides difficile (strain CD196)</name>
    <name type="common">Peptoclostridium difficile</name>
    <dbReference type="NCBI Taxonomy" id="645462"/>
    <lineage>
        <taxon>Bacteria</taxon>
        <taxon>Bacillati</taxon>
        <taxon>Bacillota</taxon>
        <taxon>Clostridia</taxon>
        <taxon>Peptostreptococcales</taxon>
        <taxon>Peptostreptococcaceae</taxon>
        <taxon>Clostridioides</taxon>
    </lineage>
</organism>
<feature type="transmembrane region" description="Helical" evidence="6">
    <location>
        <begin position="614"/>
        <end position="637"/>
    </location>
</feature>
<dbReference type="Proteomes" id="UP000002068">
    <property type="component" value="Chromosome"/>
</dbReference>
<evidence type="ECO:0000313" key="9">
    <source>
        <dbReference type="Proteomes" id="UP000002068"/>
    </source>
</evidence>
<feature type="transmembrane region" description="Helical" evidence="6">
    <location>
        <begin position="106"/>
        <end position="133"/>
    </location>
</feature>
<dbReference type="EMBL" id="FN538970">
    <property type="protein sequence ID" value="CBA65226.1"/>
    <property type="molecule type" value="Genomic_DNA"/>
</dbReference>
<evidence type="ECO:0000256" key="4">
    <source>
        <dbReference type="ARBA" id="ARBA00022989"/>
    </source>
</evidence>
<dbReference type="HOGENOM" id="CLU_022800_1_2_9"/>
<name>A0A0H3N6J7_CLODC</name>
<feature type="transmembrane region" description="Helical" evidence="6">
    <location>
        <begin position="657"/>
        <end position="683"/>
    </location>
</feature>
<dbReference type="PANTHER" id="PTHR46795">
    <property type="entry name" value="ABC TRANSPORTER PERMEASE-RELATED-RELATED"/>
    <property type="match status" value="1"/>
</dbReference>
<keyword evidence="4 6" id="KW-1133">Transmembrane helix</keyword>
<evidence type="ECO:0000259" key="7">
    <source>
        <dbReference type="Pfam" id="PF02687"/>
    </source>
</evidence>
<dbReference type="AlphaFoldDB" id="A0A0H3N6J7"/>
<keyword evidence="5 6" id="KW-0472">Membrane</keyword>